<evidence type="ECO:0000313" key="1">
    <source>
        <dbReference type="EMBL" id="TCO24247.1"/>
    </source>
</evidence>
<name>A0ABY2BM93_9ACTN</name>
<dbReference type="EMBL" id="SLWM01000005">
    <property type="protein sequence ID" value="TCO24247.1"/>
    <property type="molecule type" value="Genomic_DNA"/>
</dbReference>
<proteinExistence type="predicted"/>
<sequence>MTSTTLQPKEVGISAILMMADGSLADFEAVIHPVATNHEASAEPPAARGRGPAAFCATGLLAGGSLCRRFAGRSSTSSADRGLVVFHTTKSGRHVNTFVSYDETSRP</sequence>
<gene>
    <name evidence="1" type="ORF">EV644_105280</name>
</gene>
<organism evidence="1 2">
    <name type="scientific">Kribbella orskensis</name>
    <dbReference type="NCBI Taxonomy" id="2512216"/>
    <lineage>
        <taxon>Bacteria</taxon>
        <taxon>Bacillati</taxon>
        <taxon>Actinomycetota</taxon>
        <taxon>Actinomycetes</taxon>
        <taxon>Propionibacteriales</taxon>
        <taxon>Kribbellaceae</taxon>
        <taxon>Kribbella</taxon>
    </lineage>
</organism>
<reference evidence="1 2" key="1">
    <citation type="journal article" date="2015" name="Stand. Genomic Sci.">
        <title>Genomic Encyclopedia of Bacterial and Archaeal Type Strains, Phase III: the genomes of soil and plant-associated and newly described type strains.</title>
        <authorList>
            <person name="Whitman W.B."/>
            <person name="Woyke T."/>
            <person name="Klenk H.P."/>
            <person name="Zhou Y."/>
            <person name="Lilburn T.G."/>
            <person name="Beck B.J."/>
            <person name="De Vos P."/>
            <person name="Vandamme P."/>
            <person name="Eisen J.A."/>
            <person name="Garrity G."/>
            <person name="Hugenholtz P."/>
            <person name="Kyrpides N.C."/>
        </authorList>
    </citation>
    <scope>NUCLEOTIDE SEQUENCE [LARGE SCALE GENOMIC DNA]</scope>
    <source>
        <strain evidence="1 2">VKM Ac-2538</strain>
    </source>
</reference>
<keyword evidence="2" id="KW-1185">Reference proteome</keyword>
<protein>
    <submittedName>
        <fullName evidence="1">Uncharacterized protein</fullName>
    </submittedName>
</protein>
<dbReference type="Proteomes" id="UP000295818">
    <property type="component" value="Unassembled WGS sequence"/>
</dbReference>
<accession>A0ABY2BM93</accession>
<evidence type="ECO:0000313" key="2">
    <source>
        <dbReference type="Proteomes" id="UP000295818"/>
    </source>
</evidence>
<dbReference type="RefSeq" id="WP_199239856.1">
    <property type="nucleotide sequence ID" value="NZ_SLWM01000005.1"/>
</dbReference>
<comment type="caution">
    <text evidence="1">The sequence shown here is derived from an EMBL/GenBank/DDBJ whole genome shotgun (WGS) entry which is preliminary data.</text>
</comment>